<dbReference type="EMBL" id="JACEFF010000098">
    <property type="protein sequence ID" value="KAH9644198.1"/>
    <property type="molecule type" value="Genomic_DNA"/>
</dbReference>
<evidence type="ECO:0000259" key="3">
    <source>
        <dbReference type="PROSITE" id="PS50158"/>
    </source>
</evidence>
<feature type="compositionally biased region" description="Basic and acidic residues" evidence="2">
    <location>
        <begin position="284"/>
        <end position="297"/>
    </location>
</feature>
<feature type="domain" description="CCHC-type" evidence="3">
    <location>
        <begin position="318"/>
        <end position="333"/>
    </location>
</feature>
<dbReference type="InterPro" id="IPR001878">
    <property type="entry name" value="Znf_CCHC"/>
</dbReference>
<reference evidence="4" key="1">
    <citation type="journal article" date="2021" name="G3 (Bethesda)">
        <title>Genome and transcriptome analysis of the beet armyworm Spodoptera exigua reveals targets for pest control. .</title>
        <authorList>
            <person name="Simon S."/>
            <person name="Breeschoten T."/>
            <person name="Jansen H.J."/>
            <person name="Dirks R.P."/>
            <person name="Schranz M.E."/>
            <person name="Ros V.I.D."/>
        </authorList>
    </citation>
    <scope>NUCLEOTIDE SEQUENCE</scope>
    <source>
        <strain evidence="4">TB_SE_WUR_2020</strain>
    </source>
</reference>
<protein>
    <recommendedName>
        <fullName evidence="3">CCHC-type domain-containing protein</fullName>
    </recommendedName>
</protein>
<evidence type="ECO:0000256" key="1">
    <source>
        <dbReference type="PROSITE-ProRule" id="PRU00047"/>
    </source>
</evidence>
<organism evidence="4 5">
    <name type="scientific">Spodoptera exigua</name>
    <name type="common">Beet armyworm</name>
    <name type="synonym">Noctua fulgens</name>
    <dbReference type="NCBI Taxonomy" id="7107"/>
    <lineage>
        <taxon>Eukaryota</taxon>
        <taxon>Metazoa</taxon>
        <taxon>Ecdysozoa</taxon>
        <taxon>Arthropoda</taxon>
        <taxon>Hexapoda</taxon>
        <taxon>Insecta</taxon>
        <taxon>Pterygota</taxon>
        <taxon>Neoptera</taxon>
        <taxon>Endopterygota</taxon>
        <taxon>Lepidoptera</taxon>
        <taxon>Glossata</taxon>
        <taxon>Ditrysia</taxon>
        <taxon>Noctuoidea</taxon>
        <taxon>Noctuidae</taxon>
        <taxon>Amphipyrinae</taxon>
        <taxon>Spodoptera</taxon>
    </lineage>
</organism>
<dbReference type="SUPFAM" id="SSF50630">
    <property type="entry name" value="Acid proteases"/>
    <property type="match status" value="1"/>
</dbReference>
<dbReference type="AlphaFoldDB" id="A0A922MWE6"/>
<dbReference type="Gene3D" id="4.10.60.10">
    <property type="entry name" value="Zinc finger, CCHC-type"/>
    <property type="match status" value="1"/>
</dbReference>
<dbReference type="GO" id="GO:0003676">
    <property type="term" value="F:nucleic acid binding"/>
    <property type="evidence" value="ECO:0007669"/>
    <property type="project" value="InterPro"/>
</dbReference>
<gene>
    <name evidence="4" type="ORF">HF086_008687</name>
</gene>
<evidence type="ECO:0000313" key="4">
    <source>
        <dbReference type="EMBL" id="KAH9644198.1"/>
    </source>
</evidence>
<proteinExistence type="predicted"/>
<dbReference type="Proteomes" id="UP000814243">
    <property type="component" value="Unassembled WGS sequence"/>
</dbReference>
<evidence type="ECO:0000313" key="5">
    <source>
        <dbReference type="Proteomes" id="UP000814243"/>
    </source>
</evidence>
<evidence type="ECO:0000256" key="2">
    <source>
        <dbReference type="SAM" id="MobiDB-lite"/>
    </source>
</evidence>
<dbReference type="Pfam" id="PF00098">
    <property type="entry name" value="zf-CCHC"/>
    <property type="match status" value="2"/>
</dbReference>
<dbReference type="SUPFAM" id="SSF57756">
    <property type="entry name" value="Retrovirus zinc finger-like domains"/>
    <property type="match status" value="1"/>
</dbReference>
<dbReference type="GO" id="GO:0008270">
    <property type="term" value="F:zinc ion binding"/>
    <property type="evidence" value="ECO:0007669"/>
    <property type="project" value="UniProtKB-KW"/>
</dbReference>
<dbReference type="InterPro" id="IPR036875">
    <property type="entry name" value="Znf_CCHC_sf"/>
</dbReference>
<dbReference type="PROSITE" id="PS50158">
    <property type="entry name" value="ZF_CCHC"/>
    <property type="match status" value="2"/>
</dbReference>
<sequence length="460" mass="51652">MEPQRLDAPSSEVGLENHAPRAKDNDPPSVENHDAAANNVSPRAINNDADDRRWHLLLEQQNRNFMTLVQAMKTPSTSELRLPDFDPDKRDVDARAWISTADLCISDQHQQGTHLMVALSRALKGHASTWFSTISYPGMNWYDFKELFKARYDCPETVASFLINLNESKPKENECVAAYAASLMTSIMARWKNLPTEELAIATVLAHLSRFDRRIQRLSFTTDVKTRNQLQQELKAVSFFKRKANANDLDVPDTKKNRSTCPTTPVKCYYCGKMGHKSTMCQSRRRDNMKRRDEHSRPQLGNNDNSKPNQTKPAAVTCYHCQGSGHYASSCPKRRSQEGTSGAGASNVKRVNLCVRSVPTGTMRIAGEPYSFHFDSGAECSLVKETVSQRLNGRRLNNTVTLIGLGQTPVYCTSQILTVVEIDNINLEILLHVLLDQYLQHNVVVGHEILLLGLAALLRN</sequence>
<comment type="caution">
    <text evidence="4">The sequence shown here is derived from an EMBL/GenBank/DDBJ whole genome shotgun (WGS) entry which is preliminary data.</text>
</comment>
<feature type="domain" description="CCHC-type" evidence="3">
    <location>
        <begin position="267"/>
        <end position="283"/>
    </location>
</feature>
<feature type="compositionally biased region" description="Polar residues" evidence="2">
    <location>
        <begin position="299"/>
        <end position="311"/>
    </location>
</feature>
<keyword evidence="1" id="KW-0863">Zinc-finger</keyword>
<accession>A0A922MWE6</accession>
<dbReference type="Gene3D" id="2.40.70.10">
    <property type="entry name" value="Acid Proteases"/>
    <property type="match status" value="1"/>
</dbReference>
<feature type="region of interest" description="Disordered" evidence="2">
    <location>
        <begin position="281"/>
        <end position="311"/>
    </location>
</feature>
<feature type="region of interest" description="Disordered" evidence="2">
    <location>
        <begin position="1"/>
        <end position="46"/>
    </location>
</feature>
<name>A0A922MWE6_SPOEX</name>
<keyword evidence="1" id="KW-0479">Metal-binding</keyword>
<dbReference type="SMART" id="SM00343">
    <property type="entry name" value="ZnF_C2HC"/>
    <property type="match status" value="2"/>
</dbReference>
<feature type="compositionally biased region" description="Basic and acidic residues" evidence="2">
    <location>
        <begin position="18"/>
        <end position="34"/>
    </location>
</feature>
<dbReference type="InterPro" id="IPR021109">
    <property type="entry name" value="Peptidase_aspartic_dom_sf"/>
</dbReference>
<keyword evidence="1" id="KW-0862">Zinc</keyword>